<dbReference type="Proteomes" id="UP000257109">
    <property type="component" value="Unassembled WGS sequence"/>
</dbReference>
<organism evidence="1 2">
    <name type="scientific">Mucuna pruriens</name>
    <name type="common">Velvet bean</name>
    <name type="synonym">Dolichos pruriens</name>
    <dbReference type="NCBI Taxonomy" id="157652"/>
    <lineage>
        <taxon>Eukaryota</taxon>
        <taxon>Viridiplantae</taxon>
        <taxon>Streptophyta</taxon>
        <taxon>Embryophyta</taxon>
        <taxon>Tracheophyta</taxon>
        <taxon>Spermatophyta</taxon>
        <taxon>Magnoliopsida</taxon>
        <taxon>eudicotyledons</taxon>
        <taxon>Gunneridae</taxon>
        <taxon>Pentapetalae</taxon>
        <taxon>rosids</taxon>
        <taxon>fabids</taxon>
        <taxon>Fabales</taxon>
        <taxon>Fabaceae</taxon>
        <taxon>Papilionoideae</taxon>
        <taxon>50 kb inversion clade</taxon>
        <taxon>NPAAA clade</taxon>
        <taxon>indigoferoid/millettioid clade</taxon>
        <taxon>Phaseoleae</taxon>
        <taxon>Mucuna</taxon>
    </lineage>
</organism>
<proteinExistence type="predicted"/>
<name>A0A371GN66_MUCPR</name>
<dbReference type="AlphaFoldDB" id="A0A371GN66"/>
<accession>A0A371GN66</accession>
<evidence type="ECO:0000313" key="1">
    <source>
        <dbReference type="EMBL" id="RDX92012.1"/>
    </source>
</evidence>
<feature type="non-terminal residue" evidence="1">
    <location>
        <position position="1"/>
    </location>
</feature>
<comment type="caution">
    <text evidence="1">The sequence shown here is derived from an EMBL/GenBank/DDBJ whole genome shotgun (WGS) entry which is preliminary data.</text>
</comment>
<protein>
    <submittedName>
        <fullName evidence="1">Uncharacterized protein</fullName>
    </submittedName>
</protein>
<evidence type="ECO:0000313" key="2">
    <source>
        <dbReference type="Proteomes" id="UP000257109"/>
    </source>
</evidence>
<sequence>MILNYTWSGREKLNMYLIVIITQRRKRETYSYMGRYEICHEKEICTKSLPKRLEQKIVKFNTRFYECE</sequence>
<reference evidence="1" key="1">
    <citation type="submission" date="2018-05" db="EMBL/GenBank/DDBJ databases">
        <title>Draft genome of Mucuna pruriens seed.</title>
        <authorList>
            <person name="Nnadi N.E."/>
            <person name="Vos R."/>
            <person name="Hasami M.H."/>
            <person name="Devisetty U.K."/>
            <person name="Aguiy J.C."/>
        </authorList>
    </citation>
    <scope>NUCLEOTIDE SEQUENCE [LARGE SCALE GENOMIC DNA]</scope>
    <source>
        <strain evidence="1">JCA_2017</strain>
    </source>
</reference>
<gene>
    <name evidence="1" type="ORF">CR513_25924</name>
</gene>
<keyword evidence="2" id="KW-1185">Reference proteome</keyword>
<dbReference type="EMBL" id="QJKJ01004972">
    <property type="protein sequence ID" value="RDX92012.1"/>
    <property type="molecule type" value="Genomic_DNA"/>
</dbReference>